<dbReference type="InterPro" id="IPR041682">
    <property type="entry name" value="AAA_14"/>
</dbReference>
<keyword evidence="8" id="KW-1185">Reference proteome</keyword>
<evidence type="ECO:0000259" key="1">
    <source>
        <dbReference type="Pfam" id="PF13173"/>
    </source>
</evidence>
<dbReference type="GeneID" id="33333651"/>
<dbReference type="Proteomes" id="UP000051862">
    <property type="component" value="Unassembled WGS sequence"/>
</dbReference>
<dbReference type="STRING" id="277988.SAMN05216170_1073"/>
<dbReference type="OrthoDB" id="371918at2157"/>
<dbReference type="EMBL" id="CP015105">
    <property type="protein sequence ID" value="ASJ12184.1"/>
    <property type="molecule type" value="Genomic_DNA"/>
</dbReference>
<dbReference type="AlphaFoldDB" id="A0A0Q2QNY1"/>
<name>A0A0Q2QNY1_9EURY</name>
<feature type="domain" description="DUF4143" evidence="2">
    <location>
        <begin position="248"/>
        <end position="399"/>
    </location>
</feature>
<dbReference type="Pfam" id="PF13173">
    <property type="entry name" value="AAA_14"/>
    <property type="match status" value="1"/>
</dbReference>
<feature type="domain" description="AAA" evidence="1">
    <location>
        <begin position="45"/>
        <end position="169"/>
    </location>
</feature>
<dbReference type="EMBL" id="FOIW01000001">
    <property type="protein sequence ID" value="SEV95301.1"/>
    <property type="molecule type" value="Genomic_DNA"/>
</dbReference>
<reference evidence="3 8" key="2">
    <citation type="submission" date="2016-04" db="EMBL/GenBank/DDBJ databases">
        <title>Complete genome sequence of Thermococcus thioreducens type strain OGL-20P.</title>
        <authorList>
            <person name="Oger P.M."/>
        </authorList>
    </citation>
    <scope>NUCLEOTIDE SEQUENCE [LARGE SCALE GENOMIC DNA]</scope>
    <source>
        <strain evidence="3 8">OGL-20P</strain>
    </source>
</reference>
<evidence type="ECO:0000313" key="6">
    <source>
        <dbReference type="Proteomes" id="UP000051862"/>
    </source>
</evidence>
<evidence type="ECO:0000313" key="8">
    <source>
        <dbReference type="Proteomes" id="UP000250136"/>
    </source>
</evidence>
<dbReference type="PANTHER" id="PTHR33295:SF18">
    <property type="entry name" value="AAA+ ATPASE DOMAIN-CONTAINING PROTEIN"/>
    <property type="match status" value="1"/>
</dbReference>
<dbReference type="EMBL" id="LIXN01000021">
    <property type="protein sequence ID" value="KQH81581.1"/>
    <property type="molecule type" value="Genomic_DNA"/>
</dbReference>
<dbReference type="Proteomes" id="UP000182125">
    <property type="component" value="Unassembled WGS sequence"/>
</dbReference>
<evidence type="ECO:0000313" key="3">
    <source>
        <dbReference type="EMBL" id="ASJ12184.1"/>
    </source>
</evidence>
<dbReference type="KEGG" id="ttd:A3L14_04475"/>
<evidence type="ECO:0000313" key="7">
    <source>
        <dbReference type="Proteomes" id="UP000182125"/>
    </source>
</evidence>
<dbReference type="Pfam" id="PF13635">
    <property type="entry name" value="DUF4143"/>
    <property type="match status" value="1"/>
</dbReference>
<evidence type="ECO:0000313" key="4">
    <source>
        <dbReference type="EMBL" id="KQH81581.1"/>
    </source>
</evidence>
<evidence type="ECO:0000259" key="2">
    <source>
        <dbReference type="Pfam" id="PF13635"/>
    </source>
</evidence>
<dbReference type="Proteomes" id="UP000250136">
    <property type="component" value="Chromosome"/>
</dbReference>
<dbReference type="PANTHER" id="PTHR33295">
    <property type="entry name" value="ATPASE"/>
    <property type="match status" value="1"/>
</dbReference>
<evidence type="ECO:0000313" key="5">
    <source>
        <dbReference type="EMBL" id="SEV95301.1"/>
    </source>
</evidence>
<protein>
    <recommendedName>
        <fullName evidence="9">AAA+ ATPase domain-containing protein</fullName>
    </recommendedName>
</protein>
<reference evidence="5 7" key="3">
    <citation type="submission" date="2016-10" db="EMBL/GenBank/DDBJ databases">
        <authorList>
            <person name="de Groot N.N."/>
        </authorList>
    </citation>
    <scope>NUCLEOTIDE SEQUENCE [LARGE SCALE GENOMIC DNA]</scope>
    <source>
        <strain evidence="5 7">OGL-20</strain>
    </source>
</reference>
<sequence length="439" mass="50688">MAVKIVKLVRHNPWWKGADWEREDPDLSRVEDVIPRKEIVIKEGSVTLLRGIRRAGKSFYIKTMIKRLISDGVAPRRVVYIPCDRFTKREVRGFIDELRLRHGELYVFLDEITYLDGWRLLLKELGEDRITTVATGSNPVEMKREAELLPGRGIEGNEYYFNPLNFREFARFMNPELPDVSFPYNEPAVDSVFPWYEELEGLFYAYILTGGFPEAVLDYKSSGTIGEERYEEIIRLVLGEIAKSGKSEEIARELLEAIFRLKGNRVDYVTLAGEVGVSHPTVREYLSTLESARVIYTLEAWDIAKKRHAHRKEKKIVFQSPLIATALAVYLGENPVEFVEGNVEWLVENIVASHVIWHIEEPILREKHSFAGFYYDRNKECDLVVREGGKFFGIEVKYGKVKRKHYPFPTLYVSKDELGEDTVPVSLYLLGLEKSGRSI</sequence>
<evidence type="ECO:0008006" key="9">
    <source>
        <dbReference type="Google" id="ProtNLM"/>
    </source>
</evidence>
<gene>
    <name evidence="3" type="ORF">A3L14_04475</name>
    <name evidence="4" type="ORF">AMR53_10870</name>
    <name evidence="5" type="ORF">SAMN05216170_1073</name>
</gene>
<reference evidence="4 6" key="1">
    <citation type="submission" date="2015-08" db="EMBL/GenBank/DDBJ databases">
        <title>Thermococcus thioreducens DSM 14981 genome sequencing.</title>
        <authorList>
            <person name="Hong S.-J."/>
            <person name="Kim M.-C."/>
            <person name="Shin J.-H."/>
        </authorList>
    </citation>
    <scope>NUCLEOTIDE SEQUENCE [LARGE SCALE GENOMIC DNA]</scope>
    <source>
        <strain evidence="4 6">DSM 14981</strain>
    </source>
</reference>
<dbReference type="RefSeq" id="WP_055430276.1">
    <property type="nucleotide sequence ID" value="NZ_CP015105.1"/>
</dbReference>
<dbReference type="InterPro" id="IPR027417">
    <property type="entry name" value="P-loop_NTPase"/>
</dbReference>
<dbReference type="SUPFAM" id="SSF52540">
    <property type="entry name" value="P-loop containing nucleoside triphosphate hydrolases"/>
    <property type="match status" value="1"/>
</dbReference>
<organism evidence="4 6">
    <name type="scientific">Thermococcus thioreducens</name>
    <dbReference type="NCBI Taxonomy" id="277988"/>
    <lineage>
        <taxon>Archaea</taxon>
        <taxon>Methanobacteriati</taxon>
        <taxon>Methanobacteriota</taxon>
        <taxon>Thermococci</taxon>
        <taxon>Thermococcales</taxon>
        <taxon>Thermococcaceae</taxon>
        <taxon>Thermococcus</taxon>
    </lineage>
</organism>
<dbReference type="InterPro" id="IPR025420">
    <property type="entry name" value="DUF4143"/>
</dbReference>
<proteinExistence type="predicted"/>
<dbReference type="PATRIC" id="fig|277988.4.peg.2282"/>
<accession>A0A0Q2QNY1</accession>